<dbReference type="Proteomes" id="UP000242547">
    <property type="component" value="Unassembled WGS sequence"/>
</dbReference>
<dbReference type="AlphaFoldDB" id="A0A2T4KJB1"/>
<protein>
    <submittedName>
        <fullName evidence="1">Uncharacterized protein</fullName>
    </submittedName>
</protein>
<accession>A0A2T4KJB1</accession>
<proteinExistence type="predicted"/>
<evidence type="ECO:0000313" key="2">
    <source>
        <dbReference type="Proteomes" id="UP000242547"/>
    </source>
</evidence>
<reference evidence="1 2" key="1">
    <citation type="journal article" date="2016" name="Front. Microbiol.">
        <title>Comprehensive Phylogenetic Analysis of Bovine Non-aureus Staphylococci Species Based on Whole-Genome Sequencing.</title>
        <authorList>
            <person name="Naushad S."/>
            <person name="Barkema H.W."/>
            <person name="Luby C."/>
            <person name="Condas L.A."/>
            <person name="Nobrega D.B."/>
            <person name="Carson D.A."/>
            <person name="De Buck J."/>
        </authorList>
    </citation>
    <scope>NUCLEOTIDE SEQUENCE [LARGE SCALE GENOMIC DNA]</scope>
    <source>
        <strain evidence="1 2">SNUC 761</strain>
    </source>
</reference>
<evidence type="ECO:0000313" key="1">
    <source>
        <dbReference type="EMBL" id="PTE74111.1"/>
    </source>
</evidence>
<gene>
    <name evidence="1" type="ORF">BUY44_02900</name>
</gene>
<dbReference type="EMBL" id="PYZL01000011">
    <property type="protein sequence ID" value="PTE74111.1"/>
    <property type="molecule type" value="Genomic_DNA"/>
</dbReference>
<dbReference type="RefSeq" id="WP_107505763.1">
    <property type="nucleotide sequence ID" value="NZ_PYZL01000011.1"/>
</dbReference>
<comment type="caution">
    <text evidence="1">The sequence shown here is derived from an EMBL/GenBank/DDBJ whole genome shotgun (WGS) entry which is preliminary data.</text>
</comment>
<name>A0A2T4KJB1_9STAP</name>
<organism evidence="1 2">
    <name type="scientific">Staphylococcus devriesei</name>
    <dbReference type="NCBI Taxonomy" id="586733"/>
    <lineage>
        <taxon>Bacteria</taxon>
        <taxon>Bacillati</taxon>
        <taxon>Bacillota</taxon>
        <taxon>Bacilli</taxon>
        <taxon>Bacillales</taxon>
        <taxon>Staphylococcaceae</taxon>
        <taxon>Staphylococcus</taxon>
    </lineage>
</organism>
<sequence length="83" mass="10112">MVQVYERNEKTLTSKQLYLIQQAEIRHERALKRKRREERIARAKRAEREVAKHRVNTRYFKNLVQNNLMVKVKTDQYGNVQRG</sequence>